<dbReference type="GO" id="GO:0032259">
    <property type="term" value="P:methylation"/>
    <property type="evidence" value="ECO:0007669"/>
    <property type="project" value="UniProtKB-KW"/>
</dbReference>
<dbReference type="STRING" id="1581680.BN1209_1544"/>
<dbReference type="HOGENOM" id="CLU_2991495_0_0_4"/>
<dbReference type="Proteomes" id="UP000056322">
    <property type="component" value="Chromosome 1"/>
</dbReference>
<reference evidence="2" key="1">
    <citation type="submission" date="2014-12" db="EMBL/GenBank/DDBJ databases">
        <authorList>
            <person name="Salcher M.M."/>
        </authorList>
    </citation>
    <scope>NUCLEOTIDE SEQUENCE [LARGE SCALE GENOMIC DNA]</scope>
    <source>
        <strain evidence="2">MMS-10A-171</strain>
    </source>
</reference>
<accession>A0A0B7IZQ1</accession>
<evidence type="ECO:0000313" key="1">
    <source>
        <dbReference type="EMBL" id="CEN56580.1"/>
    </source>
</evidence>
<dbReference type="AlphaFoldDB" id="A0A0B7IZQ1"/>
<evidence type="ECO:0000313" key="2">
    <source>
        <dbReference type="Proteomes" id="UP000056322"/>
    </source>
</evidence>
<proteinExistence type="predicted"/>
<keyword evidence="2" id="KW-1185">Reference proteome</keyword>
<dbReference type="GO" id="GO:0008168">
    <property type="term" value="F:methyltransferase activity"/>
    <property type="evidence" value="ECO:0007669"/>
    <property type="project" value="UniProtKB-KW"/>
</dbReference>
<dbReference type="EMBL" id="LN794158">
    <property type="protein sequence ID" value="CEN56580.1"/>
    <property type="molecule type" value="Genomic_DNA"/>
</dbReference>
<keyword evidence="1" id="KW-0489">Methyltransferase</keyword>
<dbReference type="EC" id="2.1.1.-" evidence="1"/>
<protein>
    <submittedName>
        <fullName evidence="1">S-adenosyl-methyltransferase (Modular protein)</fullName>
        <ecNumber evidence="1">2.1.1.-</ecNumber>
    </submittedName>
</protein>
<sequence length="57" mass="5930">MKLADKPGSVLALRQVTVIHLGVQLLTRSSNLPADSASHAIVSLFGLATDGGYRVSP</sequence>
<name>A0A0B7IZQ1_9PROT</name>
<organism evidence="1 2">
    <name type="scientific">Candidatus Methylopumilus turicensis</name>
    <dbReference type="NCBI Taxonomy" id="1581680"/>
    <lineage>
        <taxon>Bacteria</taxon>
        <taxon>Pseudomonadati</taxon>
        <taxon>Pseudomonadota</taxon>
        <taxon>Betaproteobacteria</taxon>
        <taxon>Nitrosomonadales</taxon>
        <taxon>Methylophilaceae</taxon>
        <taxon>Candidatus Methylopumilus</taxon>
    </lineage>
</organism>
<dbReference type="KEGG" id="mbac:BN1209_1544"/>
<gene>
    <name evidence="1" type="ORF">BN1209_1544</name>
</gene>
<keyword evidence="1" id="KW-0808">Transferase</keyword>